<gene>
    <name evidence="2" type="ORF">TUM4630_08160</name>
</gene>
<keyword evidence="1" id="KW-0472">Membrane</keyword>
<evidence type="ECO:0000313" key="3">
    <source>
        <dbReference type="Proteomes" id="UP000761574"/>
    </source>
</evidence>
<organism evidence="2 3">
    <name type="scientific">Shewanella algidipiscicola</name>
    <dbReference type="NCBI Taxonomy" id="614070"/>
    <lineage>
        <taxon>Bacteria</taxon>
        <taxon>Pseudomonadati</taxon>
        <taxon>Pseudomonadota</taxon>
        <taxon>Gammaproteobacteria</taxon>
        <taxon>Alteromonadales</taxon>
        <taxon>Shewanellaceae</taxon>
        <taxon>Shewanella</taxon>
    </lineage>
</organism>
<comment type="caution">
    <text evidence="2">The sequence shown here is derived from an EMBL/GenBank/DDBJ whole genome shotgun (WGS) entry which is preliminary data.</text>
</comment>
<evidence type="ECO:0000256" key="1">
    <source>
        <dbReference type="SAM" id="Phobius"/>
    </source>
</evidence>
<evidence type="ECO:0000313" key="2">
    <source>
        <dbReference type="EMBL" id="GIU43854.1"/>
    </source>
</evidence>
<feature type="transmembrane region" description="Helical" evidence="1">
    <location>
        <begin position="50"/>
        <end position="69"/>
    </location>
</feature>
<keyword evidence="1" id="KW-0812">Transmembrane</keyword>
<feature type="transmembrane region" description="Helical" evidence="1">
    <location>
        <begin position="6"/>
        <end position="30"/>
    </location>
</feature>
<dbReference type="EMBL" id="BPFB01000007">
    <property type="protein sequence ID" value="GIU43854.1"/>
    <property type="molecule type" value="Genomic_DNA"/>
</dbReference>
<dbReference type="Proteomes" id="UP000761574">
    <property type="component" value="Unassembled WGS sequence"/>
</dbReference>
<name>A0ABQ4P8I7_9GAMM</name>
<proteinExistence type="predicted"/>
<sequence>MCQFFFMLLSLAIFLATLDYVYPAVVLLYLSAKYARAHSELAYGQRRLPYWLQHVAISLTVLVGGYWLVDAVTVGVPRLPLIVMRHFAVVLAILP</sequence>
<accession>A0ABQ4P8I7</accession>
<reference evidence="2 3" key="1">
    <citation type="submission" date="2021-05" db="EMBL/GenBank/DDBJ databases">
        <title>Molecular characterization for Shewanella algae harboring chromosomal blaOXA-55-like strains isolated from clinical and environment sample.</title>
        <authorList>
            <person name="Ohama Y."/>
            <person name="Aoki K."/>
            <person name="Harada S."/>
            <person name="Moriya K."/>
            <person name="Ishii Y."/>
            <person name="Tateda K."/>
        </authorList>
    </citation>
    <scope>NUCLEOTIDE SEQUENCE [LARGE SCALE GENOMIC DNA]</scope>
    <source>
        <strain evidence="2 3">LMG 23746</strain>
    </source>
</reference>
<keyword evidence="3" id="KW-1185">Reference proteome</keyword>
<protein>
    <submittedName>
        <fullName evidence="2">Uncharacterized protein</fullName>
    </submittedName>
</protein>
<keyword evidence="1" id="KW-1133">Transmembrane helix</keyword>